<dbReference type="InterPro" id="IPR039161">
    <property type="entry name" value="C19orf47-like"/>
</dbReference>
<evidence type="ECO:0008006" key="4">
    <source>
        <dbReference type="Google" id="ProtNLM"/>
    </source>
</evidence>
<proteinExistence type="predicted"/>
<name>A0A674HJP5_TAEGU</name>
<feature type="region of interest" description="Disordered" evidence="1">
    <location>
        <begin position="1"/>
        <end position="36"/>
    </location>
</feature>
<dbReference type="InParanoid" id="A0A674HJP5"/>
<dbReference type="AlphaFoldDB" id="A0A674HJP5"/>
<dbReference type="GeneTree" id="ENSGT00390000005773"/>
<reference evidence="2" key="1">
    <citation type="submission" date="2025-08" db="UniProtKB">
        <authorList>
            <consortium name="Ensembl"/>
        </authorList>
    </citation>
    <scope>IDENTIFICATION</scope>
</reference>
<evidence type="ECO:0000256" key="1">
    <source>
        <dbReference type="SAM" id="MobiDB-lite"/>
    </source>
</evidence>
<dbReference type="CDD" id="cd09531">
    <property type="entry name" value="SAM_CS047"/>
    <property type="match status" value="1"/>
</dbReference>
<feature type="compositionally biased region" description="Low complexity" evidence="1">
    <location>
        <begin position="186"/>
        <end position="195"/>
    </location>
</feature>
<sequence>PKTAPKNLKSSKTPSKYPEMAKNTPKTPQNHLKYPETPSKYPEMAKNWLRFFEDAGIPPGPALGYAVAFVDNRIHKDMLLELTKELMKDLGVTAVGDVIAILRHARLVHRQGSPGSPRIPCLIPLPAGGSGPTAAPAAPRQRRVTAAAPGRYRIPRIPRIPRISRISPPQAGAGRQILRQIPPAAPGTAPGIPGGSPIPQPHIA</sequence>
<dbReference type="Gene3D" id="1.10.150.50">
    <property type="entry name" value="Transcription Factor, Ets-1"/>
    <property type="match status" value="1"/>
</dbReference>
<keyword evidence="3" id="KW-1185">Reference proteome</keyword>
<dbReference type="PANTHER" id="PTHR21359:SF1">
    <property type="entry name" value="DUF5577 DOMAIN-CONTAINING PROTEIN"/>
    <property type="match status" value="1"/>
</dbReference>
<dbReference type="InterPro" id="IPR013761">
    <property type="entry name" value="SAM/pointed_sf"/>
</dbReference>
<reference evidence="2" key="2">
    <citation type="submission" date="2025-09" db="UniProtKB">
        <authorList>
            <consortium name="Ensembl"/>
        </authorList>
    </citation>
    <scope>IDENTIFICATION</scope>
</reference>
<protein>
    <recommendedName>
        <fullName evidence="4">SAM domain-containing protein</fullName>
    </recommendedName>
</protein>
<dbReference type="Pfam" id="PF18017">
    <property type="entry name" value="SAM_4"/>
    <property type="match status" value="1"/>
</dbReference>
<dbReference type="SUPFAM" id="SSF47769">
    <property type="entry name" value="SAM/Pointed domain"/>
    <property type="match status" value="1"/>
</dbReference>
<feature type="region of interest" description="Disordered" evidence="1">
    <location>
        <begin position="181"/>
        <end position="204"/>
    </location>
</feature>
<evidence type="ECO:0000313" key="2">
    <source>
        <dbReference type="Ensembl" id="ENSTGUP00000034436.1"/>
    </source>
</evidence>
<dbReference type="GO" id="GO:0005634">
    <property type="term" value="C:nucleus"/>
    <property type="evidence" value="ECO:0007669"/>
    <property type="project" value="TreeGrafter"/>
</dbReference>
<dbReference type="InterPro" id="IPR040772">
    <property type="entry name" value="C19orf47_SAM"/>
</dbReference>
<accession>A0A674HJP5</accession>
<dbReference type="Proteomes" id="UP000007754">
    <property type="component" value="Unplaced"/>
</dbReference>
<dbReference type="PANTHER" id="PTHR21359">
    <property type="entry name" value="DUF5577 DOMAIN-CONTAINING PROTEIN"/>
    <property type="match status" value="1"/>
</dbReference>
<dbReference type="Ensembl" id="ENSTGUT00000021201.1">
    <property type="protein sequence ID" value="ENSTGUP00000034436.1"/>
    <property type="gene ID" value="ENSTGUG00000020063.1"/>
</dbReference>
<evidence type="ECO:0000313" key="3">
    <source>
        <dbReference type="Proteomes" id="UP000007754"/>
    </source>
</evidence>
<organism evidence="2 3">
    <name type="scientific">Taeniopygia guttata</name>
    <name type="common">Zebra finch</name>
    <name type="synonym">Poephila guttata</name>
    <dbReference type="NCBI Taxonomy" id="59729"/>
    <lineage>
        <taxon>Eukaryota</taxon>
        <taxon>Metazoa</taxon>
        <taxon>Chordata</taxon>
        <taxon>Craniata</taxon>
        <taxon>Vertebrata</taxon>
        <taxon>Euteleostomi</taxon>
        <taxon>Archelosauria</taxon>
        <taxon>Archosauria</taxon>
        <taxon>Dinosauria</taxon>
        <taxon>Saurischia</taxon>
        <taxon>Theropoda</taxon>
        <taxon>Coelurosauria</taxon>
        <taxon>Aves</taxon>
        <taxon>Neognathae</taxon>
        <taxon>Neoaves</taxon>
        <taxon>Telluraves</taxon>
        <taxon>Australaves</taxon>
        <taxon>Passeriformes</taxon>
        <taxon>Passeroidea</taxon>
        <taxon>Estrildidae</taxon>
        <taxon>Estrildinae</taxon>
        <taxon>Taeniopygia</taxon>
    </lineage>
</organism>